<dbReference type="EMBL" id="JAWWNJ010000050">
    <property type="protein sequence ID" value="KAK7016676.1"/>
    <property type="molecule type" value="Genomic_DNA"/>
</dbReference>
<proteinExistence type="predicted"/>
<accession>A0AAW0AW50</accession>
<dbReference type="Proteomes" id="UP001362999">
    <property type="component" value="Unassembled WGS sequence"/>
</dbReference>
<protein>
    <submittedName>
        <fullName evidence="1">Uncharacterized protein</fullName>
    </submittedName>
</protein>
<reference evidence="1 2" key="1">
    <citation type="journal article" date="2024" name="J Genomics">
        <title>Draft genome sequencing and assembly of Favolaschia claudopus CIRM-BRFM 2984 isolated from oak limbs.</title>
        <authorList>
            <person name="Navarro D."/>
            <person name="Drula E."/>
            <person name="Chaduli D."/>
            <person name="Cazenave R."/>
            <person name="Ahrendt S."/>
            <person name="Wang J."/>
            <person name="Lipzen A."/>
            <person name="Daum C."/>
            <person name="Barry K."/>
            <person name="Grigoriev I.V."/>
            <person name="Favel A."/>
            <person name="Rosso M.N."/>
            <person name="Martin F."/>
        </authorList>
    </citation>
    <scope>NUCLEOTIDE SEQUENCE [LARGE SCALE GENOMIC DNA]</scope>
    <source>
        <strain evidence="1 2">CIRM-BRFM 2984</strain>
    </source>
</reference>
<keyword evidence="2" id="KW-1185">Reference proteome</keyword>
<sequence length="162" mass="18859">YPYDMHDALQRIAPTRTPWHPITKKGQDFDSIFTYIGFVWDIERKCVSLSEPKRLKFGKFYLAPRGAGIPRVLNNIFLFGTSDSSHVPRRQALCRRVAVKSIAEKEHIKLLYKIWMEIKQAQINELDWYCVLQPNDWRSWDSADLSGHAVLRPSQSVNLILS</sequence>
<feature type="non-terminal residue" evidence="1">
    <location>
        <position position="1"/>
    </location>
</feature>
<name>A0AAW0AW50_9AGAR</name>
<organism evidence="1 2">
    <name type="scientific">Favolaschia claudopus</name>
    <dbReference type="NCBI Taxonomy" id="2862362"/>
    <lineage>
        <taxon>Eukaryota</taxon>
        <taxon>Fungi</taxon>
        <taxon>Dikarya</taxon>
        <taxon>Basidiomycota</taxon>
        <taxon>Agaricomycotina</taxon>
        <taxon>Agaricomycetes</taxon>
        <taxon>Agaricomycetidae</taxon>
        <taxon>Agaricales</taxon>
        <taxon>Marasmiineae</taxon>
        <taxon>Mycenaceae</taxon>
        <taxon>Favolaschia</taxon>
    </lineage>
</organism>
<dbReference type="AlphaFoldDB" id="A0AAW0AW50"/>
<evidence type="ECO:0000313" key="2">
    <source>
        <dbReference type="Proteomes" id="UP001362999"/>
    </source>
</evidence>
<evidence type="ECO:0000313" key="1">
    <source>
        <dbReference type="EMBL" id="KAK7016676.1"/>
    </source>
</evidence>
<comment type="caution">
    <text evidence="1">The sequence shown here is derived from an EMBL/GenBank/DDBJ whole genome shotgun (WGS) entry which is preliminary data.</text>
</comment>
<gene>
    <name evidence="1" type="ORF">R3P38DRAFT_2541863</name>
</gene>